<dbReference type="AlphaFoldDB" id="A0A1I4RBI8"/>
<dbReference type="GO" id="GO:0003677">
    <property type="term" value="F:DNA binding"/>
    <property type="evidence" value="ECO:0007669"/>
    <property type="project" value="InterPro"/>
</dbReference>
<dbReference type="EMBL" id="FOUJ01000002">
    <property type="protein sequence ID" value="SFM49642.1"/>
    <property type="molecule type" value="Genomic_DNA"/>
</dbReference>
<gene>
    <name evidence="2" type="ORF">SAMN04488696_1483</name>
</gene>
<dbReference type="STRING" id="487685.SAMN04488696_1483"/>
<keyword evidence="3" id="KW-1185">Reference proteome</keyword>
<dbReference type="Pfam" id="PF04014">
    <property type="entry name" value="MazE_antitoxin"/>
    <property type="match status" value="1"/>
</dbReference>
<feature type="domain" description="SpoVT-AbrB" evidence="1">
    <location>
        <begin position="6"/>
        <end position="50"/>
    </location>
</feature>
<proteinExistence type="predicted"/>
<dbReference type="NCBIfam" id="TIGR01439">
    <property type="entry name" value="lp_hng_hel_AbrB"/>
    <property type="match status" value="1"/>
</dbReference>
<reference evidence="3" key="1">
    <citation type="submission" date="2016-10" db="EMBL/GenBank/DDBJ databases">
        <authorList>
            <person name="Varghese N."/>
            <person name="Submissions S."/>
        </authorList>
    </citation>
    <scope>NUCLEOTIDE SEQUENCE [LARGE SCALE GENOMIC DNA]</scope>
    <source>
        <strain evidence="3">Mob M</strain>
    </source>
</reference>
<dbReference type="PROSITE" id="PS51740">
    <property type="entry name" value="SPOVT_ABRB"/>
    <property type="match status" value="1"/>
</dbReference>
<dbReference type="SMART" id="SM00966">
    <property type="entry name" value="SpoVT_AbrB"/>
    <property type="match status" value="1"/>
</dbReference>
<dbReference type="SUPFAM" id="SSF89447">
    <property type="entry name" value="AbrB/MazE/MraZ-like"/>
    <property type="match status" value="1"/>
</dbReference>
<dbReference type="RefSeq" id="WP_091935427.1">
    <property type="nucleotide sequence ID" value="NZ_FOUJ01000002.1"/>
</dbReference>
<dbReference type="Gene3D" id="3.40.1550.20">
    <property type="entry name" value="Transcriptional regulator MraZ domain"/>
    <property type="match status" value="1"/>
</dbReference>
<evidence type="ECO:0000313" key="3">
    <source>
        <dbReference type="Proteomes" id="UP000198535"/>
    </source>
</evidence>
<dbReference type="InterPro" id="IPR037914">
    <property type="entry name" value="SpoVT-AbrB_sf"/>
</dbReference>
<dbReference type="InterPro" id="IPR007159">
    <property type="entry name" value="SpoVT-AbrB_dom"/>
</dbReference>
<evidence type="ECO:0000259" key="1">
    <source>
        <dbReference type="PROSITE" id="PS51740"/>
    </source>
</evidence>
<accession>A0A1I4RBI8</accession>
<name>A0A1I4RBI8_9EURY</name>
<protein>
    <submittedName>
        <fullName evidence="2">Looped-hinge helix DNA binding domain-containing protein, AbrB family</fullName>
    </submittedName>
</protein>
<sequence length="85" mass="9657">MSVIDIRTATITSKGQIVIPSTMRKGLFEVGNKVVIIAKKDRIEIRPLEDFEESMEMALASEKALAEVWDTPEEDEAWSYLQTKK</sequence>
<organism evidence="2 3">
    <name type="scientific">Methanolobus profundi</name>
    <dbReference type="NCBI Taxonomy" id="487685"/>
    <lineage>
        <taxon>Archaea</taxon>
        <taxon>Methanobacteriati</taxon>
        <taxon>Methanobacteriota</taxon>
        <taxon>Stenosarchaea group</taxon>
        <taxon>Methanomicrobia</taxon>
        <taxon>Methanosarcinales</taxon>
        <taxon>Methanosarcinaceae</taxon>
        <taxon>Methanolobus</taxon>
    </lineage>
</organism>
<evidence type="ECO:0000313" key="2">
    <source>
        <dbReference type="EMBL" id="SFM49642.1"/>
    </source>
</evidence>
<dbReference type="InterPro" id="IPR038619">
    <property type="entry name" value="MraZ_sf"/>
</dbReference>
<dbReference type="OrthoDB" id="30861at2157"/>
<dbReference type="Proteomes" id="UP000198535">
    <property type="component" value="Unassembled WGS sequence"/>
</dbReference>